<feature type="domain" description="Globin" evidence="8">
    <location>
        <begin position="3"/>
        <end position="147"/>
    </location>
</feature>
<dbReference type="OrthoDB" id="9886081at2759"/>
<evidence type="ECO:0000259" key="8">
    <source>
        <dbReference type="PROSITE" id="PS01033"/>
    </source>
</evidence>
<evidence type="ECO:0000313" key="9">
    <source>
        <dbReference type="Ensembl" id="ENSECRP00000026216.1"/>
    </source>
</evidence>
<keyword evidence="2 7" id="KW-0813">Transport</keyword>
<gene>
    <name evidence="9" type="primary">LOC114661043</name>
</gene>
<reference evidence="9" key="3">
    <citation type="submission" date="2025-09" db="UniProtKB">
        <authorList>
            <consortium name="Ensembl"/>
        </authorList>
    </citation>
    <scope>IDENTIFICATION</scope>
</reference>
<dbReference type="InterPro" id="IPR050056">
    <property type="entry name" value="Hemoglobin_oxygen_transport"/>
</dbReference>
<proteinExistence type="inferred from homology"/>
<comment type="similarity">
    <text evidence="1 7">Belongs to the globin family.</text>
</comment>
<dbReference type="RefSeq" id="XP_028669976.1">
    <property type="nucleotide sequence ID" value="XM_028814143.2"/>
</dbReference>
<protein>
    <submittedName>
        <fullName evidence="9">Hemoglobin subunit epsilon-like</fullName>
    </submittedName>
</protein>
<dbReference type="GO" id="GO:0031838">
    <property type="term" value="C:haptoglobin-hemoglobin complex"/>
    <property type="evidence" value="ECO:0007669"/>
    <property type="project" value="TreeGrafter"/>
</dbReference>
<keyword evidence="6" id="KW-0408">Iron</keyword>
<dbReference type="GO" id="GO:0042744">
    <property type="term" value="P:hydrogen peroxide catabolic process"/>
    <property type="evidence" value="ECO:0007669"/>
    <property type="project" value="TreeGrafter"/>
</dbReference>
<dbReference type="GO" id="GO:0005833">
    <property type="term" value="C:hemoglobin complex"/>
    <property type="evidence" value="ECO:0007669"/>
    <property type="project" value="InterPro"/>
</dbReference>
<evidence type="ECO:0000256" key="6">
    <source>
        <dbReference type="ARBA" id="ARBA00023004"/>
    </source>
</evidence>
<dbReference type="GeneID" id="114661043"/>
<evidence type="ECO:0000256" key="3">
    <source>
        <dbReference type="ARBA" id="ARBA00022617"/>
    </source>
</evidence>
<dbReference type="PANTHER" id="PTHR11442">
    <property type="entry name" value="HEMOGLOBIN FAMILY MEMBER"/>
    <property type="match status" value="1"/>
</dbReference>
<dbReference type="FunFam" id="1.10.490.10:FF:000001">
    <property type="entry name" value="Hemoglobin subunit beta"/>
    <property type="match status" value="1"/>
</dbReference>
<keyword evidence="3 7" id="KW-0349">Heme</keyword>
<reference evidence="9" key="1">
    <citation type="submission" date="2021-06" db="EMBL/GenBank/DDBJ databases">
        <authorList>
            <consortium name="Wellcome Sanger Institute Data Sharing"/>
        </authorList>
    </citation>
    <scope>NUCLEOTIDE SEQUENCE [LARGE SCALE GENOMIC DNA]</scope>
</reference>
<dbReference type="GeneTree" id="ENSGT00940000157809"/>
<dbReference type="GO" id="GO:0019825">
    <property type="term" value="F:oxygen binding"/>
    <property type="evidence" value="ECO:0007669"/>
    <property type="project" value="InterPro"/>
</dbReference>
<name>A0A8C4T670_ERPCA</name>
<dbReference type="GO" id="GO:0004601">
    <property type="term" value="F:peroxidase activity"/>
    <property type="evidence" value="ECO:0007669"/>
    <property type="project" value="TreeGrafter"/>
</dbReference>
<evidence type="ECO:0000256" key="5">
    <source>
        <dbReference type="ARBA" id="ARBA00022723"/>
    </source>
</evidence>
<dbReference type="PANTHER" id="PTHR11442:SF7">
    <property type="entry name" value="HEMOGLOBIN SUBUNIT EPSILON"/>
    <property type="match status" value="1"/>
</dbReference>
<evidence type="ECO:0000256" key="2">
    <source>
        <dbReference type="ARBA" id="ARBA00022448"/>
    </source>
</evidence>
<dbReference type="Gene3D" id="1.10.490.10">
    <property type="entry name" value="Globins"/>
    <property type="match status" value="1"/>
</dbReference>
<dbReference type="InterPro" id="IPR002337">
    <property type="entry name" value="Hemoglobin_b"/>
</dbReference>
<keyword evidence="5" id="KW-0479">Metal-binding</keyword>
<dbReference type="GO" id="GO:0046872">
    <property type="term" value="F:metal ion binding"/>
    <property type="evidence" value="ECO:0007669"/>
    <property type="project" value="UniProtKB-KW"/>
</dbReference>
<dbReference type="InterPro" id="IPR012292">
    <property type="entry name" value="Globin/Proto"/>
</dbReference>
<dbReference type="Pfam" id="PF00042">
    <property type="entry name" value="Globin"/>
    <property type="match status" value="1"/>
</dbReference>
<dbReference type="GO" id="GO:0005344">
    <property type="term" value="F:oxygen carrier activity"/>
    <property type="evidence" value="ECO:0007669"/>
    <property type="project" value="UniProtKB-KW"/>
</dbReference>
<dbReference type="GO" id="GO:0043177">
    <property type="term" value="F:organic acid binding"/>
    <property type="evidence" value="ECO:0007669"/>
    <property type="project" value="TreeGrafter"/>
</dbReference>
<keyword evidence="4 7" id="KW-0561">Oxygen transport</keyword>
<dbReference type="GO" id="GO:0072562">
    <property type="term" value="C:blood microparticle"/>
    <property type="evidence" value="ECO:0007669"/>
    <property type="project" value="TreeGrafter"/>
</dbReference>
<evidence type="ECO:0000256" key="1">
    <source>
        <dbReference type="ARBA" id="ARBA00008705"/>
    </source>
</evidence>
<dbReference type="CDD" id="cd08925">
    <property type="entry name" value="Hb-beta-like"/>
    <property type="match status" value="1"/>
</dbReference>
<accession>A0A8C4T670</accession>
<dbReference type="AlphaFoldDB" id="A0A8C4T670"/>
<keyword evidence="10" id="KW-1185">Reference proteome</keyword>
<dbReference type="Ensembl" id="ENSECRT00000026761.1">
    <property type="protein sequence ID" value="ENSECRP00000026216.1"/>
    <property type="gene ID" value="ENSECRG00000017720.1"/>
</dbReference>
<dbReference type="InterPro" id="IPR000971">
    <property type="entry name" value="Globin"/>
</dbReference>
<dbReference type="GO" id="GO:0031720">
    <property type="term" value="F:haptoglobin binding"/>
    <property type="evidence" value="ECO:0007669"/>
    <property type="project" value="TreeGrafter"/>
</dbReference>
<dbReference type="SUPFAM" id="SSF46458">
    <property type="entry name" value="Globin-like"/>
    <property type="match status" value="1"/>
</dbReference>
<dbReference type="InterPro" id="IPR009050">
    <property type="entry name" value="Globin-like_sf"/>
</dbReference>
<dbReference type="PRINTS" id="PR00814">
    <property type="entry name" value="BETAHAEM"/>
</dbReference>
<organism evidence="9 10">
    <name type="scientific">Erpetoichthys calabaricus</name>
    <name type="common">Rope fish</name>
    <name type="synonym">Calamoichthys calabaricus</name>
    <dbReference type="NCBI Taxonomy" id="27687"/>
    <lineage>
        <taxon>Eukaryota</taxon>
        <taxon>Metazoa</taxon>
        <taxon>Chordata</taxon>
        <taxon>Craniata</taxon>
        <taxon>Vertebrata</taxon>
        <taxon>Euteleostomi</taxon>
        <taxon>Actinopterygii</taxon>
        <taxon>Polypteriformes</taxon>
        <taxon>Polypteridae</taxon>
        <taxon>Erpetoichthys</taxon>
    </lineage>
</organism>
<evidence type="ECO:0000256" key="4">
    <source>
        <dbReference type="ARBA" id="ARBA00022621"/>
    </source>
</evidence>
<reference evidence="9" key="2">
    <citation type="submission" date="2025-08" db="UniProtKB">
        <authorList>
            <consortium name="Ensembl"/>
        </authorList>
    </citation>
    <scope>IDENTIFICATION</scope>
</reference>
<evidence type="ECO:0000256" key="7">
    <source>
        <dbReference type="RuleBase" id="RU000356"/>
    </source>
</evidence>
<dbReference type="PROSITE" id="PS01033">
    <property type="entry name" value="GLOBIN"/>
    <property type="match status" value="1"/>
</dbReference>
<dbReference type="Proteomes" id="UP000694620">
    <property type="component" value="Chromosome 11"/>
</dbReference>
<sequence>MVHWTKAEREIITSTWAKVNQEEAGQEALARMLYVYPWTQRYFASFGNLSSPTAIAGNPKVRAHGKKVMAALGEAVHHMDDIKATYKDLSKLHSETLQVDPENFQLLGGSLIVVLAKTFGQEFTPDVQAAFQKLVCVVNAALSKQYY</sequence>
<dbReference type="GO" id="GO:0020037">
    <property type="term" value="F:heme binding"/>
    <property type="evidence" value="ECO:0007669"/>
    <property type="project" value="InterPro"/>
</dbReference>
<evidence type="ECO:0000313" key="10">
    <source>
        <dbReference type="Proteomes" id="UP000694620"/>
    </source>
</evidence>